<evidence type="ECO:0000313" key="14">
    <source>
        <dbReference type="EMBL" id="QIB66990.1"/>
    </source>
</evidence>
<keyword evidence="10 11" id="KW-0998">Cell outer membrane</keyword>
<dbReference type="KEGG" id="kim:G3T16_17935"/>
<dbReference type="PANTHER" id="PTHR32552">
    <property type="entry name" value="FERRICHROME IRON RECEPTOR-RELATED"/>
    <property type="match status" value="1"/>
</dbReference>
<keyword evidence="9 11" id="KW-0472">Membrane</keyword>
<accession>A0A6C0U4A8</accession>
<dbReference type="PANTHER" id="PTHR32552:SF81">
    <property type="entry name" value="TONB-DEPENDENT OUTER MEMBRANE RECEPTOR"/>
    <property type="match status" value="1"/>
</dbReference>
<evidence type="ECO:0000256" key="3">
    <source>
        <dbReference type="ARBA" id="ARBA00022452"/>
    </source>
</evidence>
<protein>
    <submittedName>
        <fullName evidence="14">TonB-dependent receptor</fullName>
    </submittedName>
</protein>
<keyword evidence="2 11" id="KW-0813">Transport</keyword>
<dbReference type="SUPFAM" id="SSF56935">
    <property type="entry name" value="Porins"/>
    <property type="match status" value="1"/>
</dbReference>
<evidence type="ECO:0000313" key="15">
    <source>
        <dbReference type="Proteomes" id="UP000477680"/>
    </source>
</evidence>
<dbReference type="InterPro" id="IPR010917">
    <property type="entry name" value="TonB_rcpt_CS"/>
</dbReference>
<keyword evidence="5 11" id="KW-0812">Transmembrane</keyword>
<evidence type="ECO:0000256" key="4">
    <source>
        <dbReference type="ARBA" id="ARBA00022496"/>
    </source>
</evidence>
<dbReference type="Pfam" id="PF00593">
    <property type="entry name" value="TonB_dep_Rec_b-barrel"/>
    <property type="match status" value="1"/>
</dbReference>
<organism evidence="14 15">
    <name type="scientific">Kineobactrum salinum</name>
    <dbReference type="NCBI Taxonomy" id="2708301"/>
    <lineage>
        <taxon>Bacteria</taxon>
        <taxon>Pseudomonadati</taxon>
        <taxon>Pseudomonadota</taxon>
        <taxon>Gammaproteobacteria</taxon>
        <taxon>Cellvibrionales</taxon>
        <taxon>Halieaceae</taxon>
        <taxon>Kineobactrum</taxon>
    </lineage>
</organism>
<dbReference type="GO" id="GO:0006826">
    <property type="term" value="P:iron ion transport"/>
    <property type="evidence" value="ECO:0007669"/>
    <property type="project" value="UniProtKB-KW"/>
</dbReference>
<dbReference type="PROSITE" id="PS01156">
    <property type="entry name" value="TONB_DEPENDENT_REC_2"/>
    <property type="match status" value="1"/>
</dbReference>
<feature type="domain" description="TonB-dependent receptor-like beta-barrel" evidence="13">
    <location>
        <begin position="12"/>
        <end position="252"/>
    </location>
</feature>
<keyword evidence="8" id="KW-0798">TonB box</keyword>
<proteinExistence type="inferred from homology"/>
<feature type="short sequence motif" description="TonB C-terminal box" evidence="12">
    <location>
        <begin position="272"/>
        <end position="289"/>
    </location>
</feature>
<keyword evidence="7" id="KW-0406">Ion transport</keyword>
<keyword evidence="3 11" id="KW-1134">Transmembrane beta strand</keyword>
<dbReference type="RefSeq" id="WP_163496418.1">
    <property type="nucleotide sequence ID" value="NZ_CP048711.1"/>
</dbReference>
<evidence type="ECO:0000256" key="7">
    <source>
        <dbReference type="ARBA" id="ARBA00023065"/>
    </source>
</evidence>
<dbReference type="Gene3D" id="2.40.170.20">
    <property type="entry name" value="TonB-dependent receptor, beta-barrel domain"/>
    <property type="match status" value="1"/>
</dbReference>
<dbReference type="Proteomes" id="UP000477680">
    <property type="component" value="Chromosome"/>
</dbReference>
<comment type="subcellular location">
    <subcellularLocation>
        <location evidence="1 11">Cell outer membrane</location>
        <topology evidence="1 11">Multi-pass membrane protein</topology>
    </subcellularLocation>
</comment>
<keyword evidence="15" id="KW-1185">Reference proteome</keyword>
<evidence type="ECO:0000256" key="9">
    <source>
        <dbReference type="ARBA" id="ARBA00023136"/>
    </source>
</evidence>
<name>A0A6C0U4A8_9GAMM</name>
<dbReference type="InterPro" id="IPR000531">
    <property type="entry name" value="Beta-barrel_TonB"/>
</dbReference>
<dbReference type="EMBL" id="CP048711">
    <property type="protein sequence ID" value="QIB66990.1"/>
    <property type="molecule type" value="Genomic_DNA"/>
</dbReference>
<evidence type="ECO:0000256" key="2">
    <source>
        <dbReference type="ARBA" id="ARBA00022448"/>
    </source>
</evidence>
<keyword evidence="6" id="KW-0408">Iron</keyword>
<evidence type="ECO:0000256" key="8">
    <source>
        <dbReference type="ARBA" id="ARBA00023077"/>
    </source>
</evidence>
<dbReference type="InterPro" id="IPR036942">
    <property type="entry name" value="Beta-barrel_TonB_sf"/>
</dbReference>
<dbReference type="PROSITE" id="PS52016">
    <property type="entry name" value="TONB_DEPENDENT_REC_3"/>
    <property type="match status" value="1"/>
</dbReference>
<evidence type="ECO:0000256" key="5">
    <source>
        <dbReference type="ARBA" id="ARBA00022692"/>
    </source>
</evidence>
<keyword evidence="14" id="KW-0675">Receptor</keyword>
<comment type="similarity">
    <text evidence="11">Belongs to the TonB-dependent receptor family.</text>
</comment>
<evidence type="ECO:0000256" key="1">
    <source>
        <dbReference type="ARBA" id="ARBA00004571"/>
    </source>
</evidence>
<gene>
    <name evidence="14" type="ORF">G3T16_17935</name>
</gene>
<dbReference type="AlphaFoldDB" id="A0A6C0U4A8"/>
<evidence type="ECO:0000256" key="10">
    <source>
        <dbReference type="ARBA" id="ARBA00023237"/>
    </source>
</evidence>
<evidence type="ECO:0000256" key="11">
    <source>
        <dbReference type="PROSITE-ProRule" id="PRU01360"/>
    </source>
</evidence>
<keyword evidence="4" id="KW-0410">Iron transport</keyword>
<evidence type="ECO:0000256" key="6">
    <source>
        <dbReference type="ARBA" id="ARBA00023004"/>
    </source>
</evidence>
<reference evidence="14 15" key="1">
    <citation type="submission" date="2020-02" db="EMBL/GenBank/DDBJ databases">
        <title>Genome sequencing for Kineobactrum sp. M2.</title>
        <authorList>
            <person name="Park S.-J."/>
        </authorList>
    </citation>
    <scope>NUCLEOTIDE SEQUENCE [LARGE SCALE GENOMIC DNA]</scope>
    <source>
        <strain evidence="14 15">M2</strain>
    </source>
</reference>
<evidence type="ECO:0000259" key="13">
    <source>
        <dbReference type="Pfam" id="PF00593"/>
    </source>
</evidence>
<evidence type="ECO:0000256" key="12">
    <source>
        <dbReference type="PROSITE-ProRule" id="PRU10144"/>
    </source>
</evidence>
<dbReference type="InterPro" id="IPR039426">
    <property type="entry name" value="TonB-dep_rcpt-like"/>
</dbReference>
<sequence length="289" mass="32387">MQDLFEVENSMNGEWLPKAAVEFDLRQDVLLYASASKAIRNGGLNSSFTVAQADEIDNEDISYDPDEMWAYEAGVKSQWLDNTLVINGSVFYNKWNDIQTLIGTSAGSLFENAGEAVSTGFELEGFWQINDWISFTSAFNYTKSEFKDRQVWETPESLVISQLLGNPPNIIEDGNQLPNVPEYSLSLAVDVVYPTALTDIDFTGHLDYQWVDERYQNSVNDPALLLPDYALSNLRLGLQSENWSVVGYVSNLSNEISPQSILRVGPGGSTRAAYLNRPRTWGLNLTYSF</sequence>
<dbReference type="GO" id="GO:0009279">
    <property type="term" value="C:cell outer membrane"/>
    <property type="evidence" value="ECO:0007669"/>
    <property type="project" value="UniProtKB-SubCell"/>
</dbReference>